<dbReference type="InterPro" id="IPR017871">
    <property type="entry name" value="ABC_transporter-like_CS"/>
</dbReference>
<evidence type="ECO:0000256" key="8">
    <source>
        <dbReference type="ARBA" id="ARBA00023136"/>
    </source>
</evidence>
<dbReference type="SUPFAM" id="SSF50331">
    <property type="entry name" value="MOP-like"/>
    <property type="match status" value="1"/>
</dbReference>
<dbReference type="Gene3D" id="2.40.50.100">
    <property type="match status" value="1"/>
</dbReference>
<dbReference type="GO" id="GO:0005524">
    <property type="term" value="F:ATP binding"/>
    <property type="evidence" value="ECO:0007669"/>
    <property type="project" value="UniProtKB-KW"/>
</dbReference>
<dbReference type="InterPro" id="IPR015855">
    <property type="entry name" value="ABC_transpr_MalK-like"/>
</dbReference>
<comment type="similarity">
    <text evidence="2">Belongs to the ABC transporter superfamily.</text>
</comment>
<dbReference type="RefSeq" id="WP_191124322.1">
    <property type="nucleotide sequence ID" value="NZ_JACXWY010000006.1"/>
</dbReference>
<keyword evidence="4" id="KW-1003">Cell membrane</keyword>
<dbReference type="Gene3D" id="3.40.50.300">
    <property type="entry name" value="P-loop containing nucleotide triphosphate hydrolases"/>
    <property type="match status" value="1"/>
</dbReference>
<keyword evidence="3" id="KW-0813">Transport</keyword>
<dbReference type="GO" id="GO:0008643">
    <property type="term" value="P:carbohydrate transport"/>
    <property type="evidence" value="ECO:0007669"/>
    <property type="project" value="InterPro"/>
</dbReference>
<evidence type="ECO:0000256" key="6">
    <source>
        <dbReference type="ARBA" id="ARBA00022840"/>
    </source>
</evidence>
<keyword evidence="5" id="KW-0547">Nucleotide-binding</keyword>
<evidence type="ECO:0000313" key="10">
    <source>
        <dbReference type="EMBL" id="MBD3846465.1"/>
    </source>
</evidence>
<keyword evidence="8" id="KW-0472">Membrane</keyword>
<organism evidence="10 11">
    <name type="scientific">Bosea spartocytisi</name>
    <dbReference type="NCBI Taxonomy" id="2773451"/>
    <lineage>
        <taxon>Bacteria</taxon>
        <taxon>Pseudomonadati</taxon>
        <taxon>Pseudomonadota</taxon>
        <taxon>Alphaproteobacteria</taxon>
        <taxon>Hyphomicrobiales</taxon>
        <taxon>Boseaceae</taxon>
        <taxon>Bosea</taxon>
    </lineage>
</organism>
<dbReference type="InterPro" id="IPR003593">
    <property type="entry name" value="AAA+_ATPase"/>
</dbReference>
<evidence type="ECO:0000256" key="1">
    <source>
        <dbReference type="ARBA" id="ARBA00004417"/>
    </source>
</evidence>
<dbReference type="CDD" id="cd03301">
    <property type="entry name" value="ABC_MalK_N"/>
    <property type="match status" value="1"/>
</dbReference>
<sequence>MAGISIERVTKSYGPLQVLKDFSLEITDGEFVVFVGPSGCGKSTMLKILAGLEDATSGTVRIGGRDVTDLAPGDRDIAMVFQNYALYPHLTVARNMGFGLKMRGMPAAEIERRVNEAAQILGVAHLLDRKPKALSGGQRQRVALGRAIVREPQAFLMDEPLSNLDAKLRVHTRAEISALHQRLKTTTIYVTHDQTEAMTMADRIVIMRDGEIQQIADPDTMFRKPANLFVAGFIGSPGMNFFRAELTGARTARLLGREIELPLAKAPGTRELLVGLRPEYLSAGATGPVTFEATPRLVESLGSEKYLYLDLAEENRTSLKDAGSDDRRADQFIARVMDADHVTQGQPVPLSFDPARLHLFDPQTHLALN</sequence>
<dbReference type="FunFam" id="3.40.50.300:FF:000042">
    <property type="entry name" value="Maltose/maltodextrin ABC transporter, ATP-binding protein"/>
    <property type="match status" value="1"/>
</dbReference>
<dbReference type="Gene3D" id="2.40.50.140">
    <property type="entry name" value="Nucleic acid-binding proteins"/>
    <property type="match status" value="1"/>
</dbReference>
<dbReference type="PANTHER" id="PTHR43875:SF15">
    <property type="entry name" value="TREHALOSE IMPORT ATP-BINDING PROTEIN SUGC"/>
    <property type="match status" value="1"/>
</dbReference>
<dbReference type="EMBL" id="JACXWY010000006">
    <property type="protein sequence ID" value="MBD3846465.1"/>
    <property type="molecule type" value="Genomic_DNA"/>
</dbReference>
<dbReference type="InterPro" id="IPR003439">
    <property type="entry name" value="ABC_transporter-like_ATP-bd"/>
</dbReference>
<dbReference type="PANTHER" id="PTHR43875">
    <property type="entry name" value="MALTODEXTRIN IMPORT ATP-BINDING PROTEIN MSMX"/>
    <property type="match status" value="1"/>
</dbReference>
<comment type="subcellular location">
    <subcellularLocation>
        <location evidence="1">Cell inner membrane</location>
        <topology evidence="1">Peripheral membrane protein</topology>
    </subcellularLocation>
</comment>
<dbReference type="Proteomes" id="UP000619295">
    <property type="component" value="Unassembled WGS sequence"/>
</dbReference>
<evidence type="ECO:0000259" key="9">
    <source>
        <dbReference type="PROSITE" id="PS50893"/>
    </source>
</evidence>
<dbReference type="InterPro" id="IPR012340">
    <property type="entry name" value="NA-bd_OB-fold"/>
</dbReference>
<evidence type="ECO:0000256" key="2">
    <source>
        <dbReference type="ARBA" id="ARBA00005417"/>
    </source>
</evidence>
<feature type="domain" description="ABC transporter" evidence="9">
    <location>
        <begin position="4"/>
        <end position="234"/>
    </location>
</feature>
<evidence type="ECO:0000313" key="11">
    <source>
        <dbReference type="Proteomes" id="UP000619295"/>
    </source>
</evidence>
<reference evidence="10" key="1">
    <citation type="submission" date="2020-09" db="EMBL/GenBank/DDBJ databases">
        <title>Bosea spartocytisi sp. nov. a root nodule endophyte of Spartocytisus supranubius in the high mountain ecosystem fo the Teide National Park (Canary Islands, Spain).</title>
        <authorList>
            <person name="Pulido-Suarez L."/>
            <person name="Peix A."/>
            <person name="Igual J.M."/>
            <person name="Socas-Perez N."/>
            <person name="Velazquez E."/>
            <person name="Flores-Felix J.D."/>
            <person name="Leon-Barrios M."/>
        </authorList>
    </citation>
    <scope>NUCLEOTIDE SEQUENCE</scope>
    <source>
        <strain evidence="10">SSUT16</strain>
    </source>
</reference>
<dbReference type="PROSITE" id="PS00211">
    <property type="entry name" value="ABC_TRANSPORTER_1"/>
    <property type="match status" value="1"/>
</dbReference>
<dbReference type="InterPro" id="IPR027417">
    <property type="entry name" value="P-loop_NTPase"/>
</dbReference>
<evidence type="ECO:0000256" key="3">
    <source>
        <dbReference type="ARBA" id="ARBA00022448"/>
    </source>
</evidence>
<proteinExistence type="inferred from homology"/>
<dbReference type="InterPro" id="IPR008995">
    <property type="entry name" value="Mo/tungstate-bd_C_term_dom"/>
</dbReference>
<dbReference type="GO" id="GO:0016887">
    <property type="term" value="F:ATP hydrolysis activity"/>
    <property type="evidence" value="ECO:0007669"/>
    <property type="project" value="InterPro"/>
</dbReference>
<dbReference type="Pfam" id="PF00005">
    <property type="entry name" value="ABC_tran"/>
    <property type="match status" value="1"/>
</dbReference>
<keyword evidence="11" id="KW-1185">Reference proteome</keyword>
<accession>A0A927E9P5</accession>
<evidence type="ECO:0000256" key="7">
    <source>
        <dbReference type="ARBA" id="ARBA00022967"/>
    </source>
</evidence>
<keyword evidence="6 10" id="KW-0067">ATP-binding</keyword>
<protein>
    <submittedName>
        <fullName evidence="10">ABC transporter ATP-binding protein</fullName>
    </submittedName>
</protein>
<dbReference type="InterPro" id="IPR040582">
    <property type="entry name" value="OB_MalK-like"/>
</dbReference>
<dbReference type="AlphaFoldDB" id="A0A927E9P5"/>
<dbReference type="InterPro" id="IPR047641">
    <property type="entry name" value="ABC_transpr_MalK/UgpC-like"/>
</dbReference>
<dbReference type="GO" id="GO:0055052">
    <property type="term" value="C:ATP-binding cassette (ABC) transporter complex, substrate-binding subunit-containing"/>
    <property type="evidence" value="ECO:0007669"/>
    <property type="project" value="TreeGrafter"/>
</dbReference>
<dbReference type="NCBIfam" id="NF008653">
    <property type="entry name" value="PRK11650.1"/>
    <property type="match status" value="1"/>
</dbReference>
<dbReference type="GO" id="GO:0140359">
    <property type="term" value="F:ABC-type transporter activity"/>
    <property type="evidence" value="ECO:0007669"/>
    <property type="project" value="InterPro"/>
</dbReference>
<dbReference type="PROSITE" id="PS50893">
    <property type="entry name" value="ABC_TRANSPORTER_2"/>
    <property type="match status" value="1"/>
</dbReference>
<keyword evidence="7" id="KW-1278">Translocase</keyword>
<dbReference type="SUPFAM" id="SSF52540">
    <property type="entry name" value="P-loop containing nucleoside triphosphate hydrolases"/>
    <property type="match status" value="1"/>
</dbReference>
<comment type="caution">
    <text evidence="10">The sequence shown here is derived from an EMBL/GenBank/DDBJ whole genome shotgun (WGS) entry which is preliminary data.</text>
</comment>
<evidence type="ECO:0000256" key="5">
    <source>
        <dbReference type="ARBA" id="ARBA00022741"/>
    </source>
</evidence>
<evidence type="ECO:0000256" key="4">
    <source>
        <dbReference type="ARBA" id="ARBA00022475"/>
    </source>
</evidence>
<gene>
    <name evidence="10" type="ORF">IED13_12225</name>
</gene>
<dbReference type="SMART" id="SM00382">
    <property type="entry name" value="AAA"/>
    <property type="match status" value="1"/>
</dbReference>
<name>A0A927E9P5_9HYPH</name>
<dbReference type="Pfam" id="PF17912">
    <property type="entry name" value="OB_MalK"/>
    <property type="match status" value="1"/>
</dbReference>